<comment type="caution">
    <text evidence="1">The sequence shown here is derived from an EMBL/GenBank/DDBJ whole genome shotgun (WGS) entry which is preliminary data.</text>
</comment>
<dbReference type="RefSeq" id="WP_183255852.1">
    <property type="nucleotide sequence ID" value="NZ_BAAAFF010000001.1"/>
</dbReference>
<dbReference type="AlphaFoldDB" id="A0A7W8HZV1"/>
<evidence type="ECO:0000313" key="1">
    <source>
        <dbReference type="EMBL" id="MBB5292941.1"/>
    </source>
</evidence>
<name>A0A7W8HZV1_9CAUL</name>
<protein>
    <submittedName>
        <fullName evidence="1">Uncharacterized protein</fullName>
    </submittedName>
</protein>
<dbReference type="EMBL" id="JACHFZ010000005">
    <property type="protein sequence ID" value="MBB5292941.1"/>
    <property type="molecule type" value="Genomic_DNA"/>
</dbReference>
<dbReference type="Proteomes" id="UP000566663">
    <property type="component" value="Unassembled WGS sequence"/>
</dbReference>
<gene>
    <name evidence="1" type="ORF">HNQ67_002478</name>
</gene>
<sequence length="55" mass="6311">MDEDTLRARADLWRRRAAEAMDPRQREASAQLAAEYEALLAWLLECRARAHVAEG</sequence>
<organism evidence="1 2">
    <name type="scientific">Brevundimonas basaltis</name>
    <dbReference type="NCBI Taxonomy" id="472166"/>
    <lineage>
        <taxon>Bacteria</taxon>
        <taxon>Pseudomonadati</taxon>
        <taxon>Pseudomonadota</taxon>
        <taxon>Alphaproteobacteria</taxon>
        <taxon>Caulobacterales</taxon>
        <taxon>Caulobacteraceae</taxon>
        <taxon>Brevundimonas</taxon>
    </lineage>
</organism>
<proteinExistence type="predicted"/>
<evidence type="ECO:0000313" key="2">
    <source>
        <dbReference type="Proteomes" id="UP000566663"/>
    </source>
</evidence>
<reference evidence="1 2" key="1">
    <citation type="submission" date="2020-08" db="EMBL/GenBank/DDBJ databases">
        <title>Genomic Encyclopedia of Type Strains, Phase IV (KMG-IV): sequencing the most valuable type-strain genomes for metagenomic binning, comparative biology and taxonomic classification.</title>
        <authorList>
            <person name="Goeker M."/>
        </authorList>
    </citation>
    <scope>NUCLEOTIDE SEQUENCE [LARGE SCALE GENOMIC DNA]</scope>
    <source>
        <strain evidence="1 2">DSM 25335</strain>
    </source>
</reference>
<accession>A0A7W8HZV1</accession>
<keyword evidence="2" id="KW-1185">Reference proteome</keyword>